<keyword evidence="2" id="KW-1185">Reference proteome</keyword>
<evidence type="ECO:0000313" key="3">
    <source>
        <dbReference type="RefSeq" id="XP_010277466.1"/>
    </source>
</evidence>
<sequence>MRGDPSTRNPNKYCHFHKEYRHNTKNCWNLKIEIEDLIKQGYLKRFIKDEQTQGTEANKEASQNSRQQELPARTPQAREKQVRGTINVIMGGSIIAGCTSSSRRNAVRELEQEDGEPHKCLKTEELIYFTNDDTRGIQYPHDDTLVVKLLINDFKVKRILVDSGSSTNILFTKAFKRMEFSKADLQLANIPLVGFNGEVVRLIGKIRLPIEDGSPPHTVRLEHDFLVVVASSPYNAILGRQILHALRVVVSTYHLALKFPTNTGVGVLHADQLESRKCYMASLKAKGKMIVDIDLDPPPENIEERARPIEDTVAIQVSKTDPEKVLRIGVHLKAPQ</sequence>
<name>A0A1U8BKS9_NELNU</name>
<dbReference type="InterPro" id="IPR021109">
    <property type="entry name" value="Peptidase_aspartic_dom_sf"/>
</dbReference>
<dbReference type="Proteomes" id="UP000189703">
    <property type="component" value="Unplaced"/>
</dbReference>
<proteinExistence type="predicted"/>
<feature type="region of interest" description="Disordered" evidence="1">
    <location>
        <begin position="53"/>
        <end position="81"/>
    </location>
</feature>
<accession>A0A1U8BKS9</accession>
<dbReference type="GeneID" id="104611892"/>
<dbReference type="Gene3D" id="2.40.70.10">
    <property type="entry name" value="Acid Proteases"/>
    <property type="match status" value="1"/>
</dbReference>
<organism evidence="2 3">
    <name type="scientific">Nelumbo nucifera</name>
    <name type="common">Sacred lotus</name>
    <dbReference type="NCBI Taxonomy" id="4432"/>
    <lineage>
        <taxon>Eukaryota</taxon>
        <taxon>Viridiplantae</taxon>
        <taxon>Streptophyta</taxon>
        <taxon>Embryophyta</taxon>
        <taxon>Tracheophyta</taxon>
        <taxon>Spermatophyta</taxon>
        <taxon>Magnoliopsida</taxon>
        <taxon>Proteales</taxon>
        <taxon>Nelumbonaceae</taxon>
        <taxon>Nelumbo</taxon>
    </lineage>
</organism>
<evidence type="ECO:0000256" key="1">
    <source>
        <dbReference type="SAM" id="MobiDB-lite"/>
    </source>
</evidence>
<dbReference type="PANTHER" id="PTHR33240">
    <property type="entry name" value="OS08G0508500 PROTEIN"/>
    <property type="match status" value="1"/>
</dbReference>
<dbReference type="OrthoDB" id="2919534at2759"/>
<gene>
    <name evidence="3" type="primary">LOC104611892</name>
</gene>
<dbReference type="eggNOG" id="KOG0017">
    <property type="taxonomic scope" value="Eukaryota"/>
</dbReference>
<dbReference type="CDD" id="cd00303">
    <property type="entry name" value="retropepsin_like"/>
    <property type="match status" value="1"/>
</dbReference>
<dbReference type="KEGG" id="nnu:104611892"/>
<evidence type="ECO:0000313" key="2">
    <source>
        <dbReference type="Proteomes" id="UP000189703"/>
    </source>
</evidence>
<dbReference type="AlphaFoldDB" id="A0A1U8BKS9"/>
<dbReference type="SUPFAM" id="SSF50630">
    <property type="entry name" value="Acid proteases"/>
    <property type="match status" value="1"/>
</dbReference>
<dbReference type="OMA" id="KMIVDID"/>
<feature type="compositionally biased region" description="Polar residues" evidence="1">
    <location>
        <begin position="53"/>
        <end position="68"/>
    </location>
</feature>
<reference evidence="3" key="1">
    <citation type="submission" date="2025-08" db="UniProtKB">
        <authorList>
            <consortium name="RefSeq"/>
        </authorList>
    </citation>
    <scope>IDENTIFICATION</scope>
</reference>
<protein>
    <submittedName>
        <fullName evidence="3">Uncharacterized protein LOC104611892</fullName>
    </submittedName>
</protein>
<dbReference type="PANTHER" id="PTHR33240:SF17">
    <property type="entry name" value="EUKARYOTIC PEPTIDE CHAIN RELEASE FACTOR GTP-BINDING SUBUNIT-LIKE"/>
    <property type="match status" value="1"/>
</dbReference>
<dbReference type="InParanoid" id="A0A1U8BKS9"/>
<dbReference type="RefSeq" id="XP_010277466.1">
    <property type="nucleotide sequence ID" value="XM_010279164.1"/>
</dbReference>